<organism evidence="1">
    <name type="scientific">bioreactor metagenome</name>
    <dbReference type="NCBI Taxonomy" id="1076179"/>
    <lineage>
        <taxon>unclassified sequences</taxon>
        <taxon>metagenomes</taxon>
        <taxon>ecological metagenomes</taxon>
    </lineage>
</organism>
<dbReference type="AlphaFoldDB" id="A0A645HFC7"/>
<evidence type="ECO:0000313" key="1">
    <source>
        <dbReference type="EMBL" id="MPN36869.1"/>
    </source>
</evidence>
<dbReference type="EMBL" id="VSSQ01091250">
    <property type="protein sequence ID" value="MPN36869.1"/>
    <property type="molecule type" value="Genomic_DNA"/>
</dbReference>
<comment type="caution">
    <text evidence="1">The sequence shown here is derived from an EMBL/GenBank/DDBJ whole genome shotgun (WGS) entry which is preliminary data.</text>
</comment>
<proteinExistence type="predicted"/>
<sequence>MMVIKVEIQQGADFFAESFISGPLVLLVKPVGLEKVVGEPGASELIVGPVSVGELPEEIAEIVGGVMVARNISGEFGAGPDRGIVFQKSPDVGLRGVGYGAVQAPEPPDP</sequence>
<name>A0A645HFC7_9ZZZZ</name>
<accession>A0A645HFC7</accession>
<reference evidence="1" key="1">
    <citation type="submission" date="2019-08" db="EMBL/GenBank/DDBJ databases">
        <authorList>
            <person name="Kucharzyk K."/>
            <person name="Murdoch R.W."/>
            <person name="Higgins S."/>
            <person name="Loffler F."/>
        </authorList>
    </citation>
    <scope>NUCLEOTIDE SEQUENCE</scope>
</reference>
<protein>
    <submittedName>
        <fullName evidence="1">Uncharacterized protein</fullName>
    </submittedName>
</protein>
<gene>
    <name evidence="1" type="ORF">SDC9_184381</name>
</gene>